<evidence type="ECO:0000256" key="6">
    <source>
        <dbReference type="ARBA" id="ARBA00023163"/>
    </source>
</evidence>
<evidence type="ECO:0000256" key="3">
    <source>
        <dbReference type="ARBA" id="ARBA00022478"/>
    </source>
</evidence>
<evidence type="ECO:0000256" key="2">
    <source>
        <dbReference type="ARBA" id="ARBA00012418"/>
    </source>
</evidence>
<dbReference type="InterPro" id="IPR002092">
    <property type="entry name" value="DNA-dir_Rpol_phage-type"/>
</dbReference>
<dbReference type="PROSITE" id="PS00489">
    <property type="entry name" value="RNA_POL_PHAGE_2"/>
    <property type="match status" value="1"/>
</dbReference>
<dbReference type="EC" id="2.7.7.6" evidence="2 9"/>
<evidence type="ECO:0000256" key="4">
    <source>
        <dbReference type="ARBA" id="ARBA00022679"/>
    </source>
</evidence>
<dbReference type="GO" id="GO:0006351">
    <property type="term" value="P:DNA-templated transcription"/>
    <property type="evidence" value="ECO:0007669"/>
    <property type="project" value="InterPro"/>
</dbReference>
<dbReference type="GO" id="GO:0003677">
    <property type="term" value="F:DNA binding"/>
    <property type="evidence" value="ECO:0007669"/>
    <property type="project" value="InterPro"/>
</dbReference>
<dbReference type="PANTHER" id="PTHR10102">
    <property type="entry name" value="DNA-DIRECTED RNA POLYMERASE, MITOCHONDRIAL"/>
    <property type="match status" value="1"/>
</dbReference>
<dbReference type="SMART" id="SM01311">
    <property type="entry name" value="RPOL_N"/>
    <property type="match status" value="1"/>
</dbReference>
<dbReference type="InterPro" id="IPR043502">
    <property type="entry name" value="DNA/RNA_pol_sf"/>
</dbReference>
<dbReference type="GO" id="GO:0003899">
    <property type="term" value="F:DNA-directed RNA polymerase activity"/>
    <property type="evidence" value="ECO:0007669"/>
    <property type="project" value="UniProtKB-EC"/>
</dbReference>
<dbReference type="GO" id="GO:0000428">
    <property type="term" value="C:DNA-directed RNA polymerase complex"/>
    <property type="evidence" value="ECO:0007669"/>
    <property type="project" value="UniProtKB-KW"/>
</dbReference>
<dbReference type="InterPro" id="IPR037159">
    <property type="entry name" value="RNA_POL_N_sf"/>
</dbReference>
<name>A0A6J5M248_9CAUD</name>
<proteinExistence type="inferred from homology"/>
<gene>
    <name evidence="11" type="ORF">UFOVP396_28</name>
</gene>
<dbReference type="Pfam" id="PF14700">
    <property type="entry name" value="RPOL_N"/>
    <property type="match status" value="1"/>
</dbReference>
<keyword evidence="6 9" id="KW-0804">Transcription</keyword>
<evidence type="ECO:0000256" key="8">
    <source>
        <dbReference type="ARBA" id="ARBA00048552"/>
    </source>
</evidence>
<comment type="similarity">
    <text evidence="1 9">Belongs to the phage and mitochondrial RNA polymerase family.</text>
</comment>
<dbReference type="Pfam" id="PF00940">
    <property type="entry name" value="RNA_pol"/>
    <property type="match status" value="1"/>
</dbReference>
<organism evidence="11">
    <name type="scientific">uncultured Caudovirales phage</name>
    <dbReference type="NCBI Taxonomy" id="2100421"/>
    <lineage>
        <taxon>Viruses</taxon>
        <taxon>Duplodnaviria</taxon>
        <taxon>Heunggongvirae</taxon>
        <taxon>Uroviricota</taxon>
        <taxon>Caudoviricetes</taxon>
        <taxon>Peduoviridae</taxon>
        <taxon>Maltschvirus</taxon>
        <taxon>Maltschvirus maltsch</taxon>
    </lineage>
</organism>
<keyword evidence="5 9" id="KW-0548">Nucleotidyltransferase</keyword>
<evidence type="ECO:0000259" key="10">
    <source>
        <dbReference type="SMART" id="SM01311"/>
    </source>
</evidence>
<keyword evidence="4 9" id="KW-0808">Transferase</keyword>
<dbReference type="PANTHER" id="PTHR10102:SF0">
    <property type="entry name" value="DNA-DIRECTED RNA POLYMERASE, MITOCHONDRIAL"/>
    <property type="match status" value="1"/>
</dbReference>
<dbReference type="EMBL" id="LR796381">
    <property type="protein sequence ID" value="CAB4140311.1"/>
    <property type="molecule type" value="Genomic_DNA"/>
</dbReference>
<keyword evidence="3 9" id="KW-0240">DNA-directed RNA polymerase</keyword>
<sequence>MINHDLIEREKIIEGERMIGGGRDRFTNNLNKNIKNGRLSVTPAFIYLQKQLLLPLAEAIDKFLEESYSSERAGVRKASAEPLKDIGNSKEIALSTLRCVIDCIASNKTLAQTAVSLGTIIEYEHKIKIFKKDAPDVHFKIARDLSRRTKNARHIRRVFSHSIDKYKIKVDNWETSKKVLVGKQLIDLLIQSTGLCEVVCITKARNKTVNILQLKQEILKKIDEKNFQCSVLTPYYLPMIVTPKVWKDSPYNGGYYNEYLSKQPLIKTNDKKYLDELEREGRKDFYEAVNHLQSVPFVIDKNMFDVFSIIWKEGLQLGHFTSRDSLLDETGRPKDVIRNPLVETDKELLIKYKRDCTNVYQAEIARVSKVLQTSLAITIIEEYLNEKGFYFVLFMDTRGRIYTVGGYLSYQADQKIRSVIAFKNGERIGDRGKYWLYVHAANTYGNDKISFDERVKFTEDNLDEFLSYADNPFENMGWDKADKPMEFLQTCFHLKNVKKQGLDYVCNLPVSMDATCSGLQILSILSRDYETAWKVNVTPSDKPNDIYSIICDSVTGEVKKLAGEGSLEANRWLQFGINRNLVKRNIMTYVYGLKPFGAREQVFDEYKKQVDLGKPKILKDDGFSDCRWLADINWRHIQTQVPKASELMVWFQYVAKLFSQANIPMKWVTPVGFKAVQDYKYLREYKVKTAISGQLVYTTLRKEMLRSDVRRMQSSSAPNITHSLDAALATAVAVYCKHNSDPIPNVFMVHDSFATTPNKVDLLHTFIRKAVIDLFEKDYLDNLFNQFYVQLPDRQKKLLTPPPSRGNLNILDVLSSKYFFM</sequence>
<keyword evidence="7" id="KW-1195">Viral transcription</keyword>
<evidence type="ECO:0000256" key="7">
    <source>
        <dbReference type="ARBA" id="ARBA00023314"/>
    </source>
</evidence>
<feature type="domain" description="DNA-directed RNA polymerase N-terminal" evidence="10">
    <location>
        <begin position="8"/>
        <end position="294"/>
    </location>
</feature>
<evidence type="ECO:0000313" key="11">
    <source>
        <dbReference type="EMBL" id="CAB4140311.1"/>
    </source>
</evidence>
<comment type="function">
    <text evidence="9">DNA-dependent RNA polymerase catalyzes the transcription of DNA into RNA using the four ribonucleoside triphosphates as substrates.</text>
</comment>
<dbReference type="Gene3D" id="1.10.287.280">
    <property type="match status" value="1"/>
</dbReference>
<dbReference type="InterPro" id="IPR046950">
    <property type="entry name" value="DNA-dir_Rpol_C_phage-type"/>
</dbReference>
<comment type="catalytic activity">
    <reaction evidence="8 9">
        <text>RNA(n) + a ribonucleoside 5'-triphosphate = RNA(n+1) + diphosphate</text>
        <dbReference type="Rhea" id="RHEA:21248"/>
        <dbReference type="Rhea" id="RHEA-COMP:14527"/>
        <dbReference type="Rhea" id="RHEA-COMP:17342"/>
        <dbReference type="ChEBI" id="CHEBI:33019"/>
        <dbReference type="ChEBI" id="CHEBI:61557"/>
        <dbReference type="ChEBI" id="CHEBI:140395"/>
        <dbReference type="EC" id="2.7.7.6"/>
    </reaction>
</comment>
<dbReference type="PROSITE" id="PS00900">
    <property type="entry name" value="RNA_POL_PHAGE_1"/>
    <property type="match status" value="1"/>
</dbReference>
<dbReference type="SUPFAM" id="SSF56672">
    <property type="entry name" value="DNA/RNA polymerases"/>
    <property type="match status" value="1"/>
</dbReference>
<reference evidence="11" key="1">
    <citation type="submission" date="2020-04" db="EMBL/GenBank/DDBJ databases">
        <authorList>
            <person name="Chiriac C."/>
            <person name="Salcher M."/>
            <person name="Ghai R."/>
            <person name="Kavagutti S V."/>
        </authorList>
    </citation>
    <scope>NUCLEOTIDE SEQUENCE</scope>
</reference>
<dbReference type="Gene3D" id="1.10.150.20">
    <property type="entry name" value="5' to 3' exonuclease, C-terminal subdomain"/>
    <property type="match status" value="1"/>
</dbReference>
<protein>
    <recommendedName>
        <fullName evidence="2 9">DNA-directed RNA polymerase</fullName>
        <ecNumber evidence="2 9">2.7.7.6</ecNumber>
    </recommendedName>
</protein>
<accession>A0A6J5M248</accession>
<dbReference type="GO" id="GO:0019083">
    <property type="term" value="P:viral transcription"/>
    <property type="evidence" value="ECO:0007669"/>
    <property type="project" value="UniProtKB-KW"/>
</dbReference>
<dbReference type="Gene3D" id="1.10.1320.10">
    <property type="entry name" value="DNA-directed RNA polymerase, N-terminal domain"/>
    <property type="match status" value="1"/>
</dbReference>
<evidence type="ECO:0000256" key="1">
    <source>
        <dbReference type="ARBA" id="ARBA00009493"/>
    </source>
</evidence>
<evidence type="ECO:0000256" key="5">
    <source>
        <dbReference type="ARBA" id="ARBA00022695"/>
    </source>
</evidence>
<dbReference type="InterPro" id="IPR029262">
    <property type="entry name" value="RPOL_N"/>
</dbReference>
<evidence type="ECO:0000256" key="9">
    <source>
        <dbReference type="RuleBase" id="RU003805"/>
    </source>
</evidence>